<feature type="region of interest" description="Disordered" evidence="1">
    <location>
        <begin position="209"/>
        <end position="292"/>
    </location>
</feature>
<feature type="compositionally biased region" description="Low complexity" evidence="1">
    <location>
        <begin position="1239"/>
        <end position="1252"/>
    </location>
</feature>
<dbReference type="InterPro" id="IPR029184">
    <property type="entry name" value="Sas4_dom"/>
</dbReference>
<dbReference type="PROSITE" id="PS50096">
    <property type="entry name" value="IQ"/>
    <property type="match status" value="1"/>
</dbReference>
<dbReference type="GeneID" id="59323163"/>
<feature type="region of interest" description="Disordered" evidence="1">
    <location>
        <begin position="600"/>
        <end position="639"/>
    </location>
</feature>
<protein>
    <recommendedName>
        <fullName evidence="2">Something about silencing protein 4 domain-containing protein</fullName>
    </recommendedName>
</protein>
<feature type="compositionally biased region" description="Low complexity" evidence="1">
    <location>
        <begin position="426"/>
        <end position="437"/>
    </location>
</feature>
<dbReference type="OrthoDB" id="7344096at2759"/>
<evidence type="ECO:0000313" key="3">
    <source>
        <dbReference type="EMBL" id="KAF5593376.1"/>
    </source>
</evidence>
<dbReference type="InterPro" id="IPR038988">
    <property type="entry name" value="Sas4"/>
</dbReference>
<feature type="compositionally biased region" description="Basic residues" evidence="1">
    <location>
        <begin position="1316"/>
        <end position="1330"/>
    </location>
</feature>
<evidence type="ECO:0000259" key="2">
    <source>
        <dbReference type="Pfam" id="PF15460"/>
    </source>
</evidence>
<gene>
    <name evidence="3" type="ORF">FSUBG_9885</name>
</gene>
<reference evidence="3 4" key="1">
    <citation type="submission" date="2020-05" db="EMBL/GenBank/DDBJ databases">
        <title>Identification and distribution of gene clusters putatively required for synthesis of sphingolipid metabolism inhibitors in phylogenetically diverse species of the filamentous fungus Fusarium.</title>
        <authorList>
            <person name="Kim H.-S."/>
            <person name="Busman M."/>
            <person name="Brown D.W."/>
            <person name="Divon H."/>
            <person name="Uhlig S."/>
            <person name="Proctor R.H."/>
        </authorList>
    </citation>
    <scope>NUCLEOTIDE SEQUENCE [LARGE SCALE GENOMIC DNA]</scope>
    <source>
        <strain evidence="3 4">NRRL 66333</strain>
    </source>
</reference>
<dbReference type="EMBL" id="JAAOAV010000159">
    <property type="protein sequence ID" value="KAF5593376.1"/>
    <property type="molecule type" value="Genomic_DNA"/>
</dbReference>
<feature type="compositionally biased region" description="Acidic residues" evidence="1">
    <location>
        <begin position="1184"/>
        <end position="1208"/>
    </location>
</feature>
<feature type="region of interest" description="Disordered" evidence="1">
    <location>
        <begin position="412"/>
        <end position="447"/>
    </location>
</feature>
<feature type="domain" description="Something about silencing protein 4" evidence="2">
    <location>
        <begin position="1079"/>
        <end position="1174"/>
    </location>
</feature>
<feature type="region of interest" description="Disordered" evidence="1">
    <location>
        <begin position="1305"/>
        <end position="1330"/>
    </location>
</feature>
<feature type="region of interest" description="Disordered" evidence="1">
    <location>
        <begin position="125"/>
        <end position="167"/>
    </location>
</feature>
<feature type="compositionally biased region" description="Basic and acidic residues" evidence="1">
    <location>
        <begin position="214"/>
        <end position="241"/>
    </location>
</feature>
<feature type="region of interest" description="Disordered" evidence="1">
    <location>
        <begin position="821"/>
        <end position="873"/>
    </location>
</feature>
<feature type="compositionally biased region" description="Low complexity" evidence="1">
    <location>
        <begin position="905"/>
        <end position="922"/>
    </location>
</feature>
<comment type="caution">
    <text evidence="3">The sequence shown here is derived from an EMBL/GenBank/DDBJ whole genome shotgun (WGS) entry which is preliminary data.</text>
</comment>
<feature type="compositionally biased region" description="Basic and acidic residues" evidence="1">
    <location>
        <begin position="1306"/>
        <end position="1315"/>
    </location>
</feature>
<evidence type="ECO:0000256" key="1">
    <source>
        <dbReference type="SAM" id="MobiDB-lite"/>
    </source>
</evidence>
<evidence type="ECO:0000313" key="4">
    <source>
        <dbReference type="Proteomes" id="UP000547976"/>
    </source>
</evidence>
<feature type="compositionally biased region" description="Polar residues" evidence="1">
    <location>
        <begin position="963"/>
        <end position="972"/>
    </location>
</feature>
<dbReference type="PANTHER" id="PTHR38422:SF1">
    <property type="entry name" value="SOMETHING ABOUT SILENCING PROTEIN 4"/>
    <property type="match status" value="1"/>
</dbReference>
<dbReference type="RefSeq" id="XP_036534645.1">
    <property type="nucleotide sequence ID" value="XM_036688445.1"/>
</dbReference>
<dbReference type="PANTHER" id="PTHR38422">
    <property type="entry name" value="SOMETHING ABOUT SILENCING PROTEIN 4"/>
    <property type="match status" value="1"/>
</dbReference>
<dbReference type="Pfam" id="PF15460">
    <property type="entry name" value="SAS4"/>
    <property type="match status" value="1"/>
</dbReference>
<feature type="compositionally biased region" description="Acidic residues" evidence="1">
    <location>
        <begin position="259"/>
        <end position="274"/>
    </location>
</feature>
<sequence length="1330" mass="150967">MWSSVWLRGYAVTHQPMTFSKDFVAVITNLAPTPTSSAQFNPTTMTQLDILENRCLMLPVLVQTPNDISMELPTGTDSKFLAVNSTSSSVAATNGDLYSTTKTKDYMDSLRPPSPKQFERIAIVQQQREQETKRRDRERRRWSREAQRQRNRAASMSTVDQDDQAQAQAARTIQKTFRGYRARREMQGFGLDASTRWVTAIREAQFRHATLPRPKTEADNKAFDKSKADDFAKHKSASAREKWKKASAVARRAGHDDLLSDSESSESSSDEDASPEERAAARARREKATAARKHEARMMGIRYFLEMVDQKHRYGSNLCRYHEVWKRTDTTENYFYWLDYGEGRNVEVDGCPRDRLEREQVRYLSREERQYYLVEVDSEGRLCWAKNGQRIDTTEEFKDSIHGVVPVDDSTPAFNAAAQPKDVRSLESVSSSSSDSSLESRREADRAAKYATPDFDNSQGMNKVSQISASTIFNRLMRKSVRKNTWIFVADTSFRMYVGIKDSGAFQHSSFLQGSRISAAGLIKIKNGRLSSLSPLSGHYRPPAANFRAFVASLRQSEVDMSHVSISKSYVVLIGLETYIKTKRKGKDFAQRVGHRKDKIIAPEEAARREEEARDNSESAAKEREVLQREEAEKQEGRPVKKVLKKLGIKPTKEEKQAAKREKKEDVEMMHVYYPSCGLNRASRPIILRYPPSEDLRAERSTEKPFMYTKASILSDKSNTITDLRVAPARGRPVALHLPVGYRGYSGAIALKLQEHWCSKSWLGALRDGAKLPLTASVAPKPRSKNPINIDDAIFKLSWRTERNTSLKPCQAFARLPMASVTRSSRRAEAPHQHHTHHHLTPPAGVFAHAQGGGGGGGRGRNKRALDTHDRDFDAIKPKRTRLTVEIFAKGTHGLRDADIDNNKAAPPTRKPAATPTVATATPVPPPPMTDSATSKPKQEQALTKHQSKVINGIKHELDRLQPQPSDTNTQEQGRKLRSQEATRFKSELSAYFPEYDEVIGNEPKEQQLFNVDTPIVVVDSDPRRAVSENQRAIPQTHHPAIEYPVRGYGDALFYNVFDCQQVDLGFLESQSKNKTIEDPLPDRLYQPIHRRAERLERSIRNTEKGRAQHERDQIIRLLEGLQGHDWLRVMGVSGVTETKKKTFEPARNHFIKGCQAILDKFRNWVLEEKRRKMEKDKARAEKEEEENSSSVEEDEAGDDSENGDASDSESPAKQLQEEAMARSKNGKGLKNQKSTPQPAVAKIPRPAKAAPAPRPPEPPKEFKSFFSKRYERDSALHRHRRTGRKIMAWGLPMPEIPEVDFDLPEEYRGEDTLKARARQQRRERRRSKQ</sequence>
<feature type="compositionally biased region" description="Basic and acidic residues" evidence="1">
    <location>
        <begin position="438"/>
        <end position="447"/>
    </location>
</feature>
<feature type="compositionally biased region" description="Basic and acidic residues" evidence="1">
    <location>
        <begin position="1258"/>
        <end position="1277"/>
    </location>
</feature>
<dbReference type="Proteomes" id="UP000547976">
    <property type="component" value="Unassembled WGS sequence"/>
</dbReference>
<accession>A0A8H5PBB2</accession>
<dbReference type="GO" id="GO:0004402">
    <property type="term" value="F:histone acetyltransferase activity"/>
    <property type="evidence" value="ECO:0007669"/>
    <property type="project" value="TreeGrafter"/>
</dbReference>
<organism evidence="3 4">
    <name type="scientific">Gibberella subglutinans</name>
    <name type="common">Fusarium subglutinans</name>
    <dbReference type="NCBI Taxonomy" id="42677"/>
    <lineage>
        <taxon>Eukaryota</taxon>
        <taxon>Fungi</taxon>
        <taxon>Dikarya</taxon>
        <taxon>Ascomycota</taxon>
        <taxon>Pezizomycotina</taxon>
        <taxon>Sordariomycetes</taxon>
        <taxon>Hypocreomycetidae</taxon>
        <taxon>Hypocreales</taxon>
        <taxon>Nectriaceae</taxon>
        <taxon>Fusarium</taxon>
        <taxon>Fusarium fujikuroi species complex</taxon>
    </lineage>
</organism>
<name>A0A8H5PBB2_GIBSU</name>
<dbReference type="GO" id="GO:0033255">
    <property type="term" value="C:SAS acetyltransferase complex"/>
    <property type="evidence" value="ECO:0007669"/>
    <property type="project" value="InterPro"/>
</dbReference>
<feature type="compositionally biased region" description="Basic and acidic residues" evidence="1">
    <location>
        <begin position="864"/>
        <end position="873"/>
    </location>
</feature>
<feature type="region of interest" description="Disordered" evidence="1">
    <location>
        <begin position="1176"/>
        <end position="1279"/>
    </location>
</feature>
<feature type="region of interest" description="Disordered" evidence="1">
    <location>
        <begin position="897"/>
        <end position="981"/>
    </location>
</feature>
<proteinExistence type="predicted"/>
<keyword evidence="4" id="KW-1185">Reference proteome</keyword>